<dbReference type="InterPro" id="IPR013384">
    <property type="entry name" value="Flagell_FlgL"/>
</dbReference>
<dbReference type="NCBIfam" id="TIGR02550">
    <property type="entry name" value="flagell_flgL"/>
    <property type="match status" value="1"/>
</dbReference>
<accession>A0A0K8J358</accession>
<dbReference type="PANTHER" id="PTHR42792">
    <property type="entry name" value="FLAGELLIN"/>
    <property type="match status" value="1"/>
</dbReference>
<comment type="subcellular location">
    <subcellularLocation>
        <location evidence="1">Bacterial flagellum</location>
    </subcellularLocation>
</comment>
<evidence type="ECO:0000313" key="8">
    <source>
        <dbReference type="Proteomes" id="UP000196053"/>
    </source>
</evidence>
<dbReference type="GO" id="GO:0071973">
    <property type="term" value="P:bacterial-type flagellum-dependent cell motility"/>
    <property type="evidence" value="ECO:0007669"/>
    <property type="project" value="InterPro"/>
</dbReference>
<reference evidence="8" key="1">
    <citation type="submission" date="2015-09" db="EMBL/GenBank/DDBJ databases">
        <authorList>
            <person name="Wibberg D."/>
        </authorList>
    </citation>
    <scope>NUCLEOTIDE SEQUENCE [LARGE SCALE GENOMIC DNA]</scope>
    <source>
        <strain evidence="8">SD1D</strain>
    </source>
</reference>
<dbReference type="Pfam" id="PF00669">
    <property type="entry name" value="Flagellin_N"/>
    <property type="match status" value="1"/>
</dbReference>
<dbReference type="GO" id="GO:0009424">
    <property type="term" value="C:bacterial-type flagellum hook"/>
    <property type="evidence" value="ECO:0007669"/>
    <property type="project" value="InterPro"/>
</dbReference>
<dbReference type="EMBL" id="LN879430">
    <property type="protein sequence ID" value="CUH91920.1"/>
    <property type="molecule type" value="Genomic_DNA"/>
</dbReference>
<comment type="similarity">
    <text evidence="2">Belongs to the bacterial flagellin family.</text>
</comment>
<feature type="coiled-coil region" evidence="4">
    <location>
        <begin position="362"/>
        <end position="399"/>
    </location>
</feature>
<dbReference type="PANTHER" id="PTHR42792:SF1">
    <property type="entry name" value="FLAGELLAR HOOK-ASSOCIATED PROTEIN 3"/>
    <property type="match status" value="1"/>
</dbReference>
<organism evidence="7 8">
    <name type="scientific">Herbinix luporum</name>
    <dbReference type="NCBI Taxonomy" id="1679721"/>
    <lineage>
        <taxon>Bacteria</taxon>
        <taxon>Bacillati</taxon>
        <taxon>Bacillota</taxon>
        <taxon>Clostridia</taxon>
        <taxon>Lachnospirales</taxon>
        <taxon>Lachnospiraceae</taxon>
        <taxon>Herbinix</taxon>
    </lineage>
</organism>
<evidence type="ECO:0000259" key="5">
    <source>
        <dbReference type="Pfam" id="PF00669"/>
    </source>
</evidence>
<keyword evidence="8" id="KW-1185">Reference proteome</keyword>
<evidence type="ECO:0000313" key="7">
    <source>
        <dbReference type="EMBL" id="CUH91920.1"/>
    </source>
</evidence>
<evidence type="ECO:0008006" key="9">
    <source>
        <dbReference type="Google" id="ProtNLM"/>
    </source>
</evidence>
<dbReference type="SUPFAM" id="SSF64518">
    <property type="entry name" value="Phase 1 flagellin"/>
    <property type="match status" value="1"/>
</dbReference>
<name>A0A0K8J358_9FIRM</name>
<sequence length="498" mass="57214">MRITNRMMTNNMLSNINKNKLNVSKLEEQYSTGKKIQRPSDDPIVTVRALKLRTNLSELKQYYEKNIPDAANWFDVTESALSTINEILKQINTYCVQGSSDTLTAENRNSIVQNLKQLKDQIYQEGNTNYAGRYVFSGYKTDSSLTFMEDVSTLKYDITENFHGKQIETVTRVSGAYELKDYEEADVTFDDTPQMENVYRIKLSYDSLDNTIMDGIYYTIPVGNGETQEHFISPVKTVSAYEADAYKPDDDPPTVNFIYETGEIILHESIYEELRLADNIKISYTKSSFNKGELKPEHYFDCVMTDSKRPEEDPIEFTKEKQEIQYEINYNQKLTINTEGSDAISHKIGRDIDDIIKSVDDVIRTENKIKEVENRMKDINLSQEEIERYEKMLGHLETELVLRKEVMQKAFSKGISSSNSEQDRVNVALADLGSRYFRLNLTENRLSSQKADFTELLSKNEDVDIVDTIINFNAAQLIYNASLSASSKIVQSSLLDFL</sequence>
<gene>
    <name evidence="7" type="ORF">SD1D_0367</name>
</gene>
<feature type="domain" description="Flagellin C-terminal" evidence="6">
    <location>
        <begin position="425"/>
        <end position="498"/>
    </location>
</feature>
<dbReference type="InterPro" id="IPR046358">
    <property type="entry name" value="Flagellin_C"/>
</dbReference>
<dbReference type="OrthoDB" id="9758307at2"/>
<dbReference type="AlphaFoldDB" id="A0A0K8J358"/>
<keyword evidence="3" id="KW-0975">Bacterial flagellum</keyword>
<dbReference type="Gene3D" id="1.20.1330.10">
    <property type="entry name" value="f41 fragment of flagellin, N-terminal domain"/>
    <property type="match status" value="2"/>
</dbReference>
<evidence type="ECO:0000256" key="1">
    <source>
        <dbReference type="ARBA" id="ARBA00004365"/>
    </source>
</evidence>
<dbReference type="InterPro" id="IPR001029">
    <property type="entry name" value="Flagellin_N"/>
</dbReference>
<dbReference type="Proteomes" id="UP000196053">
    <property type="component" value="Chromosome I"/>
</dbReference>
<dbReference type="InterPro" id="IPR001492">
    <property type="entry name" value="Flagellin"/>
</dbReference>
<keyword evidence="4" id="KW-0175">Coiled coil</keyword>
<dbReference type="KEGG" id="hsd:SD1D_0367"/>
<protein>
    <recommendedName>
        <fullName evidence="9">Flagellar hook-associated protein 3</fullName>
    </recommendedName>
</protein>
<evidence type="ECO:0000256" key="3">
    <source>
        <dbReference type="ARBA" id="ARBA00023143"/>
    </source>
</evidence>
<evidence type="ECO:0000259" key="6">
    <source>
        <dbReference type="Pfam" id="PF00700"/>
    </source>
</evidence>
<dbReference type="Pfam" id="PF00700">
    <property type="entry name" value="Flagellin_C"/>
    <property type="match status" value="1"/>
</dbReference>
<proteinExistence type="inferred from homology"/>
<dbReference type="GO" id="GO:0005198">
    <property type="term" value="F:structural molecule activity"/>
    <property type="evidence" value="ECO:0007669"/>
    <property type="project" value="InterPro"/>
</dbReference>
<evidence type="ECO:0000256" key="2">
    <source>
        <dbReference type="ARBA" id="ARBA00005709"/>
    </source>
</evidence>
<dbReference type="RefSeq" id="WP_058257343.1">
    <property type="nucleotide sequence ID" value="NZ_DUPS01000028.1"/>
</dbReference>
<evidence type="ECO:0000256" key="4">
    <source>
        <dbReference type="SAM" id="Coils"/>
    </source>
</evidence>
<feature type="domain" description="Flagellin N-terminal" evidence="5">
    <location>
        <begin position="3"/>
        <end position="141"/>
    </location>
</feature>